<name>A0AC35FEX0_9BILA</name>
<dbReference type="Proteomes" id="UP000887580">
    <property type="component" value="Unplaced"/>
</dbReference>
<sequence>MVCLSIFEVSEKAYKSVVSPFEVPEFQQCAPIWMTMKFELQQRAASPDVTKDEQHLLWKEHIKITKWDTAYNICHLLFVFWIPAFIIIASYVYILWILNGFLKSGKHCLNMNSLKKLSICTKANKSPQHLKPQVKMSPQTSSDDDNISAYGVLNSENAQKMIMLELNQTPRPSFVEEIKTSAISSPRPSADFRHPPARCDARLGLMALHTIAIAKQKTKRQATFIVIAYLTLWTPYNLFAIINIFIPPESRLTILNNMMEFTPFLNSLIVLNAIVNPLIYGIFDKAYE</sequence>
<evidence type="ECO:0000313" key="2">
    <source>
        <dbReference type="WBParaSite" id="PS1159_v2.g16799.t1"/>
    </source>
</evidence>
<protein>
    <submittedName>
        <fullName evidence="2">G-protein coupled receptors family 1 profile domain-containing protein</fullName>
    </submittedName>
</protein>
<accession>A0AC35FEX0</accession>
<reference evidence="2" key="1">
    <citation type="submission" date="2022-11" db="UniProtKB">
        <authorList>
            <consortium name="WormBaseParasite"/>
        </authorList>
    </citation>
    <scope>IDENTIFICATION</scope>
</reference>
<organism evidence="1 2">
    <name type="scientific">Panagrolaimus sp. PS1159</name>
    <dbReference type="NCBI Taxonomy" id="55785"/>
    <lineage>
        <taxon>Eukaryota</taxon>
        <taxon>Metazoa</taxon>
        <taxon>Ecdysozoa</taxon>
        <taxon>Nematoda</taxon>
        <taxon>Chromadorea</taxon>
        <taxon>Rhabditida</taxon>
        <taxon>Tylenchina</taxon>
        <taxon>Panagrolaimomorpha</taxon>
        <taxon>Panagrolaimoidea</taxon>
        <taxon>Panagrolaimidae</taxon>
        <taxon>Panagrolaimus</taxon>
    </lineage>
</organism>
<dbReference type="WBParaSite" id="PS1159_v2.g16799.t1">
    <property type="protein sequence ID" value="PS1159_v2.g16799.t1"/>
    <property type="gene ID" value="PS1159_v2.g16799"/>
</dbReference>
<evidence type="ECO:0000313" key="1">
    <source>
        <dbReference type="Proteomes" id="UP000887580"/>
    </source>
</evidence>
<proteinExistence type="predicted"/>